<reference evidence="11 12" key="1">
    <citation type="submission" date="2012-08" db="EMBL/GenBank/DDBJ databases">
        <title>Oryza genome evolution.</title>
        <authorList>
            <person name="Wing R.A."/>
        </authorList>
    </citation>
    <scope>NUCLEOTIDE SEQUENCE</scope>
</reference>
<keyword evidence="8 10" id="KW-0221">Differentiation</keyword>
<accession>A0A0D9WV40</accession>
<comment type="PTM">
    <text evidence="10">PSK-alpha is produced by endopeptidase digestion. PSK-beta is produced from PSK-alpha by exopeptidase digestion.</text>
</comment>
<keyword evidence="5 10" id="KW-0964">Secreted</keyword>
<evidence type="ECO:0000256" key="6">
    <source>
        <dbReference type="ARBA" id="ARBA00022641"/>
    </source>
</evidence>
<dbReference type="STRING" id="77586.A0A0D9WV40"/>
<dbReference type="eggNOG" id="ENOG502SC6Q">
    <property type="taxonomic scope" value="Eukaryota"/>
</dbReference>
<protein>
    <recommendedName>
        <fullName evidence="10">Phytosulfokine</fullName>
    </recommendedName>
    <component>
        <recommendedName>
            <fullName evidence="10">Phytosulfokine-alpha</fullName>
            <shortName evidence="10">PSK-alpha</shortName>
            <shortName evidence="10">Phytosulfokine-a</shortName>
        </recommendedName>
    </component>
    <component>
        <recommendedName>
            <fullName evidence="10">Phytosulfokine-beta</fullName>
            <shortName evidence="10">PSK-beta</shortName>
            <shortName evidence="10">Phytosulfokine-b</shortName>
        </recommendedName>
    </component>
</protein>
<evidence type="ECO:0000256" key="10">
    <source>
        <dbReference type="RuleBase" id="RU368031"/>
    </source>
</evidence>
<evidence type="ECO:0000256" key="3">
    <source>
        <dbReference type="ARBA" id="ARBA00010781"/>
    </source>
</evidence>
<dbReference type="GO" id="GO:0030154">
    <property type="term" value="P:cell differentiation"/>
    <property type="evidence" value="ECO:0007669"/>
    <property type="project" value="UniProtKB-UniRule"/>
</dbReference>
<dbReference type="AlphaFoldDB" id="A0A0D9WV40"/>
<dbReference type="Gramene" id="LPERR07G01620.1">
    <property type="protein sequence ID" value="LPERR07G01620.1"/>
    <property type="gene ID" value="LPERR07G01620"/>
</dbReference>
<keyword evidence="4 10" id="KW-0217">Developmental protein</keyword>
<comment type="PTM">
    <text evidence="10">Sulfation is important for activity and for the binding to a putative membrane receptor.</text>
</comment>
<dbReference type="PANTHER" id="PTHR33285">
    <property type="entry name" value="PHYTOSULFOKINES 3"/>
    <property type="match status" value="1"/>
</dbReference>
<reference evidence="11" key="3">
    <citation type="submission" date="2015-04" db="UniProtKB">
        <authorList>
            <consortium name="EnsemblPlants"/>
        </authorList>
    </citation>
    <scope>IDENTIFICATION</scope>
</reference>
<dbReference type="GO" id="GO:0008083">
    <property type="term" value="F:growth factor activity"/>
    <property type="evidence" value="ECO:0007669"/>
    <property type="project" value="UniProtKB-UniRule"/>
</dbReference>
<reference evidence="12" key="2">
    <citation type="submission" date="2013-12" db="EMBL/GenBank/DDBJ databases">
        <authorList>
            <person name="Yu Y."/>
            <person name="Lee S."/>
            <person name="de Baynast K."/>
            <person name="Wissotski M."/>
            <person name="Liu L."/>
            <person name="Talag J."/>
            <person name="Goicoechea J."/>
            <person name="Angelova A."/>
            <person name="Jetty R."/>
            <person name="Kudrna D."/>
            <person name="Golser W."/>
            <person name="Rivera L."/>
            <person name="Zhang J."/>
            <person name="Wing R."/>
        </authorList>
    </citation>
    <scope>NUCLEOTIDE SEQUENCE</scope>
</reference>
<sequence>MAAARPATVVLVAALAVLFLLSSSAMAARPEPAFDKVVSLDEEAVRAGEKEIAGECKKGEGEEECLARRTLTAHTDYIYTQEHHN</sequence>
<keyword evidence="9 10" id="KW-0339">Growth factor</keyword>
<dbReference type="GO" id="GO:0008283">
    <property type="term" value="P:cell population proliferation"/>
    <property type="evidence" value="ECO:0007669"/>
    <property type="project" value="UniProtKB-UniRule"/>
</dbReference>
<keyword evidence="7 10" id="KW-0732">Signal</keyword>
<comment type="subcellular location">
    <subcellularLocation>
        <location evidence="2 10">Secreted</location>
    </subcellularLocation>
</comment>
<comment type="similarity">
    <text evidence="3 10">Belongs to the phytosulfokine family.</text>
</comment>
<evidence type="ECO:0000256" key="2">
    <source>
        <dbReference type="ARBA" id="ARBA00004613"/>
    </source>
</evidence>
<dbReference type="Pfam" id="PF06404">
    <property type="entry name" value="PSK"/>
    <property type="match status" value="1"/>
</dbReference>
<dbReference type="EnsemblPlants" id="LPERR07G01620.1">
    <property type="protein sequence ID" value="LPERR07G01620.1"/>
    <property type="gene ID" value="LPERR07G01620"/>
</dbReference>
<dbReference type="PANTHER" id="PTHR33285:SF55">
    <property type="entry name" value="PHYTOSULFOKINES 3"/>
    <property type="match status" value="1"/>
</dbReference>
<proteinExistence type="inferred from homology"/>
<evidence type="ECO:0000256" key="9">
    <source>
        <dbReference type="ARBA" id="ARBA00023030"/>
    </source>
</evidence>
<keyword evidence="6 10" id="KW-0765">Sulfation</keyword>
<evidence type="ECO:0000256" key="1">
    <source>
        <dbReference type="ARBA" id="ARBA00003158"/>
    </source>
</evidence>
<name>A0A0D9WV40_9ORYZ</name>
<evidence type="ECO:0000313" key="11">
    <source>
        <dbReference type="EnsemblPlants" id="LPERR07G01620.1"/>
    </source>
</evidence>
<feature type="chain" id="PRO_5031591289" description="Phytosulfokine" evidence="10">
    <location>
        <begin position="28"/>
        <end position="85"/>
    </location>
</feature>
<evidence type="ECO:0000256" key="8">
    <source>
        <dbReference type="ARBA" id="ARBA00022782"/>
    </source>
</evidence>
<comment type="function">
    <text evidence="1 10">Promotes plant cell differentiation, organogenesis and somatic embryogenesis as well as cell proliferation.</text>
</comment>
<evidence type="ECO:0000313" key="12">
    <source>
        <dbReference type="Proteomes" id="UP000032180"/>
    </source>
</evidence>
<dbReference type="Proteomes" id="UP000032180">
    <property type="component" value="Chromosome 7"/>
</dbReference>
<evidence type="ECO:0000256" key="4">
    <source>
        <dbReference type="ARBA" id="ARBA00022473"/>
    </source>
</evidence>
<evidence type="ECO:0000256" key="7">
    <source>
        <dbReference type="ARBA" id="ARBA00022729"/>
    </source>
</evidence>
<dbReference type="GO" id="GO:0005576">
    <property type="term" value="C:extracellular region"/>
    <property type="evidence" value="ECO:0007669"/>
    <property type="project" value="UniProtKB-SubCell"/>
</dbReference>
<evidence type="ECO:0000256" key="5">
    <source>
        <dbReference type="ARBA" id="ARBA00022525"/>
    </source>
</evidence>
<keyword evidence="12" id="KW-1185">Reference proteome</keyword>
<organism evidence="11 12">
    <name type="scientific">Leersia perrieri</name>
    <dbReference type="NCBI Taxonomy" id="77586"/>
    <lineage>
        <taxon>Eukaryota</taxon>
        <taxon>Viridiplantae</taxon>
        <taxon>Streptophyta</taxon>
        <taxon>Embryophyta</taxon>
        <taxon>Tracheophyta</taxon>
        <taxon>Spermatophyta</taxon>
        <taxon>Magnoliopsida</taxon>
        <taxon>Liliopsida</taxon>
        <taxon>Poales</taxon>
        <taxon>Poaceae</taxon>
        <taxon>BOP clade</taxon>
        <taxon>Oryzoideae</taxon>
        <taxon>Oryzeae</taxon>
        <taxon>Oryzinae</taxon>
        <taxon>Leersia</taxon>
    </lineage>
</organism>
<feature type="signal peptide" evidence="10">
    <location>
        <begin position="1"/>
        <end position="27"/>
    </location>
</feature>
<dbReference type="HOGENOM" id="CLU_165727_0_1_1"/>
<dbReference type="InterPro" id="IPR009438">
    <property type="entry name" value="Phytosulfokine"/>
</dbReference>